<dbReference type="Pfam" id="PF07883">
    <property type="entry name" value="Cupin_2"/>
    <property type="match status" value="1"/>
</dbReference>
<dbReference type="InterPro" id="IPR052538">
    <property type="entry name" value="Flavonoid_dioxygenase-like"/>
</dbReference>
<dbReference type="CDD" id="cd06987">
    <property type="entry name" value="cupin_MAE_RS03005"/>
    <property type="match status" value="1"/>
</dbReference>
<gene>
    <name evidence="2" type="ORF">GXP70_15690</name>
</gene>
<feature type="domain" description="Cupin type-2" evidence="1">
    <location>
        <begin position="42"/>
        <end position="109"/>
    </location>
</feature>
<dbReference type="EMBL" id="CP048209">
    <property type="protein sequence ID" value="QHT61255.1"/>
    <property type="molecule type" value="Genomic_DNA"/>
</dbReference>
<dbReference type="Gene3D" id="2.60.120.10">
    <property type="entry name" value="Jelly Rolls"/>
    <property type="match status" value="1"/>
</dbReference>
<organism evidence="2 3">
    <name type="scientific">Paenibacillus lycopersici</name>
    <dbReference type="NCBI Taxonomy" id="2704462"/>
    <lineage>
        <taxon>Bacteria</taxon>
        <taxon>Bacillati</taxon>
        <taxon>Bacillota</taxon>
        <taxon>Bacilli</taxon>
        <taxon>Bacillales</taxon>
        <taxon>Paenibacillaceae</taxon>
        <taxon>Paenibacillus</taxon>
    </lineage>
</organism>
<dbReference type="KEGG" id="plyc:GXP70_15690"/>
<dbReference type="SUPFAM" id="SSF51182">
    <property type="entry name" value="RmlC-like cupins"/>
    <property type="match status" value="1"/>
</dbReference>
<dbReference type="InterPro" id="IPR011051">
    <property type="entry name" value="RmlC_Cupin_sf"/>
</dbReference>
<evidence type="ECO:0000313" key="3">
    <source>
        <dbReference type="Proteomes" id="UP000476064"/>
    </source>
</evidence>
<protein>
    <submittedName>
        <fullName evidence="2">Cupin domain-containing protein</fullName>
    </submittedName>
</protein>
<name>A0A6C0G6J1_9BACL</name>
<accession>A0A6C0G6J1</accession>
<dbReference type="InterPro" id="IPR014710">
    <property type="entry name" value="RmlC-like_jellyroll"/>
</dbReference>
<sequence length="149" mass="16063">MTIQGLVLGHFEQCEVRKISARDTNKFVLLCDGTQAPFVSVVEIFDEGGQTPPNEHAEAFEYFYVLEGEGTAIVGEAETDIRKGSFFVVPPGNNHQVRNTGAGRLYVLTTMVPDEKFSDLIKAGPAASLDEEDLRVLSGARPAGAGTFA</sequence>
<dbReference type="Proteomes" id="UP000476064">
    <property type="component" value="Chromosome"/>
</dbReference>
<dbReference type="PANTHER" id="PTHR43346">
    <property type="entry name" value="LIGAND BINDING DOMAIN PROTEIN, PUTATIVE (AFU_ORTHOLOGUE AFUA_6G14370)-RELATED"/>
    <property type="match status" value="1"/>
</dbReference>
<dbReference type="AlphaFoldDB" id="A0A6C0G6J1"/>
<reference evidence="2 3" key="1">
    <citation type="submission" date="2020-01" db="EMBL/GenBank/DDBJ databases">
        <title>Paenibacillus sp. nov., isolated from tomato rhizosphere.</title>
        <authorList>
            <person name="Weon H.-Y."/>
            <person name="Lee S.A."/>
        </authorList>
    </citation>
    <scope>NUCLEOTIDE SEQUENCE [LARGE SCALE GENOMIC DNA]</scope>
    <source>
        <strain evidence="2 3">12200R-189</strain>
    </source>
</reference>
<proteinExistence type="predicted"/>
<evidence type="ECO:0000313" key="2">
    <source>
        <dbReference type="EMBL" id="QHT61255.1"/>
    </source>
</evidence>
<dbReference type="InterPro" id="IPR013096">
    <property type="entry name" value="Cupin_2"/>
</dbReference>
<dbReference type="RefSeq" id="WP_162357694.1">
    <property type="nucleotide sequence ID" value="NZ_CP048209.1"/>
</dbReference>
<dbReference type="PANTHER" id="PTHR43346:SF1">
    <property type="entry name" value="QUERCETIN 2,3-DIOXYGENASE-RELATED"/>
    <property type="match status" value="1"/>
</dbReference>
<keyword evidence="3" id="KW-1185">Reference proteome</keyword>
<evidence type="ECO:0000259" key="1">
    <source>
        <dbReference type="Pfam" id="PF07883"/>
    </source>
</evidence>